<dbReference type="AlphaFoldDB" id="A0A847UB07"/>
<dbReference type="Proteomes" id="UP000608662">
    <property type="component" value="Unassembled WGS sequence"/>
</dbReference>
<reference evidence="2" key="1">
    <citation type="submission" date="2019-12" db="EMBL/GenBank/DDBJ databases">
        <title>Whole-genome sequence of Halomicrobium mukohataei pws1.</title>
        <authorList>
            <person name="Verma D.K."/>
            <person name="Gopal K."/>
            <person name="Prasad E.S."/>
        </authorList>
    </citation>
    <scope>NUCLEOTIDE SEQUENCE</scope>
    <source>
        <strain evidence="2">Pws1</strain>
    </source>
</reference>
<organism evidence="2 3">
    <name type="scientific">Halomicrobium mukohataei</name>
    <dbReference type="NCBI Taxonomy" id="57705"/>
    <lineage>
        <taxon>Archaea</taxon>
        <taxon>Methanobacteriati</taxon>
        <taxon>Methanobacteriota</taxon>
        <taxon>Stenosarchaea group</taxon>
        <taxon>Halobacteria</taxon>
        <taxon>Halobacteriales</taxon>
        <taxon>Haloarculaceae</taxon>
        <taxon>Halomicrobium</taxon>
    </lineage>
</organism>
<feature type="transmembrane region" description="Helical" evidence="1">
    <location>
        <begin position="67"/>
        <end position="86"/>
    </location>
</feature>
<gene>
    <name evidence="2" type="ORF">GOC74_09835</name>
</gene>
<keyword evidence="1" id="KW-0812">Transmembrane</keyword>
<keyword evidence="1" id="KW-0472">Membrane</keyword>
<evidence type="ECO:0000313" key="2">
    <source>
        <dbReference type="EMBL" id="NLV10229.1"/>
    </source>
</evidence>
<comment type="caution">
    <text evidence="2">The sequence shown here is derived from an EMBL/GenBank/DDBJ whole genome shotgun (WGS) entry which is preliminary data.</text>
</comment>
<protein>
    <submittedName>
        <fullName evidence="2">Uncharacterized protein</fullName>
    </submittedName>
</protein>
<feature type="transmembrane region" description="Helical" evidence="1">
    <location>
        <begin position="36"/>
        <end position="55"/>
    </location>
</feature>
<sequence>MPDSIDTDRVLLRASVFAAVILLVGVVQYASFRTRFGIGSQLPATVFWVTVLLSIPRLLTSRWHGRIATALFLAGFFLVLTGLKAGCYGTPHPDGPLLLAYEWDADGLRYGGRTPIGYLCRGRPHLLQLAVGYLSIGVGGALTAGEPFDSSRSTPEHE</sequence>
<keyword evidence="1" id="KW-1133">Transmembrane helix</keyword>
<name>A0A847UB07_9EURY</name>
<evidence type="ECO:0000313" key="3">
    <source>
        <dbReference type="Proteomes" id="UP000608662"/>
    </source>
</evidence>
<evidence type="ECO:0000256" key="1">
    <source>
        <dbReference type="SAM" id="Phobius"/>
    </source>
</evidence>
<accession>A0A847UB07</accession>
<dbReference type="RefSeq" id="WP_170093955.1">
    <property type="nucleotide sequence ID" value="NZ_WOYG01000001.1"/>
</dbReference>
<proteinExistence type="predicted"/>
<feature type="transmembrane region" description="Helical" evidence="1">
    <location>
        <begin position="12"/>
        <end position="30"/>
    </location>
</feature>
<dbReference type="EMBL" id="WOYG01000001">
    <property type="protein sequence ID" value="NLV10229.1"/>
    <property type="molecule type" value="Genomic_DNA"/>
</dbReference>